<feature type="region of interest" description="Disordered" evidence="3">
    <location>
        <begin position="208"/>
        <end position="230"/>
    </location>
</feature>
<dbReference type="NCBIfam" id="NF041496">
    <property type="entry name" value="MobQ"/>
    <property type="match status" value="1"/>
</dbReference>
<dbReference type="CDD" id="cd17933">
    <property type="entry name" value="DEXSc_RecD-like"/>
    <property type="match status" value="1"/>
</dbReference>
<dbReference type="Pfam" id="PF03389">
    <property type="entry name" value="MobA_MobL"/>
    <property type="match status" value="1"/>
</dbReference>
<feature type="compositionally biased region" description="Basic and acidic residues" evidence="3">
    <location>
        <begin position="1056"/>
        <end position="1076"/>
    </location>
</feature>
<proteinExistence type="inferred from homology"/>
<dbReference type="Proteomes" id="UP001529369">
    <property type="component" value="Unassembled WGS sequence"/>
</dbReference>
<dbReference type="SUPFAM" id="SSF52540">
    <property type="entry name" value="P-loop containing nucleoside triphosphate hydrolases"/>
    <property type="match status" value="2"/>
</dbReference>
<dbReference type="InterPro" id="IPR027417">
    <property type="entry name" value="P-loop_NTPase"/>
</dbReference>
<feature type="compositionally biased region" description="Basic and acidic residues" evidence="3">
    <location>
        <begin position="787"/>
        <end position="797"/>
    </location>
</feature>
<reference evidence="6" key="1">
    <citation type="journal article" date="2019" name="Int. J. Syst. Evol. Microbiol.">
        <title>The Global Catalogue of Microorganisms (GCM) 10K type strain sequencing project: providing services to taxonomists for standard genome sequencing and annotation.</title>
        <authorList>
            <consortium name="The Broad Institute Genomics Platform"/>
            <consortium name="The Broad Institute Genome Sequencing Center for Infectious Disease"/>
            <person name="Wu L."/>
            <person name="Ma J."/>
        </authorList>
    </citation>
    <scope>NUCLEOTIDE SEQUENCE [LARGE SCALE GENOMIC DNA]</scope>
    <source>
        <strain evidence="6">CECT 7131</strain>
    </source>
</reference>
<dbReference type="NCBIfam" id="TIGR02768">
    <property type="entry name" value="TraA_Ti"/>
    <property type="match status" value="1"/>
</dbReference>
<dbReference type="InterPro" id="IPR014136">
    <property type="entry name" value="TraA_Ti"/>
</dbReference>
<dbReference type="RefSeq" id="WP_290314671.1">
    <property type="nucleotide sequence ID" value="NZ_JAUFPN010000007.1"/>
</dbReference>
<feature type="compositionally biased region" description="Basic and acidic residues" evidence="3">
    <location>
        <begin position="217"/>
        <end position="230"/>
    </location>
</feature>
<dbReference type="Gene3D" id="3.40.50.300">
    <property type="entry name" value="P-loop containing nucleotide triphosphate hydrolases"/>
    <property type="match status" value="2"/>
</dbReference>
<dbReference type="EMBL" id="JAUFPN010000007">
    <property type="protein sequence ID" value="MDN3562945.1"/>
    <property type="molecule type" value="Genomic_DNA"/>
</dbReference>
<gene>
    <name evidence="5" type="primary">traA</name>
    <name evidence="5" type="ORF">QWZ14_00930</name>
</gene>
<keyword evidence="2" id="KW-0184">Conjugation</keyword>
<evidence type="ECO:0000256" key="1">
    <source>
        <dbReference type="ARBA" id="ARBA00010873"/>
    </source>
</evidence>
<evidence type="ECO:0000313" key="6">
    <source>
        <dbReference type="Proteomes" id="UP001529369"/>
    </source>
</evidence>
<evidence type="ECO:0000256" key="3">
    <source>
        <dbReference type="SAM" id="MobiDB-lite"/>
    </source>
</evidence>
<dbReference type="NCBIfam" id="NF010464">
    <property type="entry name" value="PRK13889.1"/>
    <property type="match status" value="1"/>
</dbReference>
<evidence type="ECO:0000256" key="2">
    <source>
        <dbReference type="ARBA" id="ARBA00022971"/>
    </source>
</evidence>
<dbReference type="InterPro" id="IPR005053">
    <property type="entry name" value="MobA_MobL"/>
</dbReference>
<dbReference type="Gene3D" id="2.30.30.940">
    <property type="match status" value="1"/>
</dbReference>
<organism evidence="5 6">
    <name type="scientific">Paeniroseomonas aquatica</name>
    <dbReference type="NCBI Taxonomy" id="373043"/>
    <lineage>
        <taxon>Bacteria</taxon>
        <taxon>Pseudomonadati</taxon>
        <taxon>Pseudomonadota</taxon>
        <taxon>Alphaproteobacteria</taxon>
        <taxon>Acetobacterales</taxon>
        <taxon>Acetobacteraceae</taxon>
        <taxon>Paeniroseomonas</taxon>
    </lineage>
</organism>
<dbReference type="CDD" id="cd18809">
    <property type="entry name" value="SF1_C_RecD"/>
    <property type="match status" value="1"/>
</dbReference>
<feature type="compositionally biased region" description="Basic and acidic residues" evidence="3">
    <location>
        <begin position="804"/>
        <end position="814"/>
    </location>
</feature>
<feature type="compositionally biased region" description="Low complexity" evidence="3">
    <location>
        <begin position="1027"/>
        <end position="1038"/>
    </location>
</feature>
<feature type="region of interest" description="Disordered" evidence="3">
    <location>
        <begin position="1027"/>
        <end position="1090"/>
    </location>
</feature>
<evidence type="ECO:0000259" key="4">
    <source>
        <dbReference type="Pfam" id="PF03389"/>
    </source>
</evidence>
<feature type="region of interest" description="Disordered" evidence="3">
    <location>
        <begin position="773"/>
        <end position="825"/>
    </location>
</feature>
<keyword evidence="6" id="KW-1185">Reference proteome</keyword>
<evidence type="ECO:0000313" key="5">
    <source>
        <dbReference type="EMBL" id="MDN3562945.1"/>
    </source>
</evidence>
<comment type="similarity">
    <text evidence="1">Belongs to the MobA/MobL family.</text>
</comment>
<sequence length="1090" mass="116568">MAIYHLSAKLISRGSGRSAVAAAAYRAAEWLHDDRLGRDQDFTAKTGVVHREVLLPEGAPDAWRDRATLWNAVEAAEKRKDAQLAREVEVALPRELSPAEGIALARDFAAREFVARGMVADVCVHWTQGADGEAKPHAHILLTTRRVEPGQDGMAGRFGAKAREWNATELLVGWRERWAGLANARLAEQGHDARVDHRSLAAQGIPLEPQHKVGPAGERRAERGEAAERRVEHDAIARRNGARIAAEPMVALDAITRQQSTFTRQELARFVARHTDGAEQFGQVLAKVEATPELVWLGQDGRGRDRFTTREMLAVEQRLEAAGAALARSPTHRVERVVADRILRAAEVRGMRLGDEQGDALRHVTRGGDLALVVGYAGTGKSAMLGVAREAWEAAGYRVRGAALSGIAAEGLEAGSGIRSRTLASLDWGWAQGRAEDRLTGRDVLVVDEAGMVGSRQLERVLGQARAAGAKVVLVGDPEQLQAIEAGAAFRALAERHGAAEISEVRRQREGWQRDATRELATGRTAEAIDRYEGAGAVQDHATQEEARAALVAGWAAGRQQSPNSSQVMLAPTRADVAALNQLARERLRAGGELGAEHQVATENGAQAMAAGDRVMFLRNERALGAGPDGRGGVAVKNGTLGTVLAVTAGGERLTVALDGAGGAAGQGATVTFSPGDYGHLDHGYAATVHKAQGVTVDQAHVLAGPGMDRHMAYVALTRHREGVALHWSTEAMGDRAGLVRALSRARAKDTSLDYAKPEGVAAFAERRGLHPLAPAGDIVMPGRGPPKSEPEPEPEKPAPMLPAHRDPWGRDSQGRSTTPADLTAVAEADPRVRQHVADRVRDLGDAYRDPGEAGRRLGELIRHEGGGLRRAAAVLEAEGPEILGALRGRDGWLAGQLSKAERARALGAVRGIAWGLKAEAADRERATREHAGQVEVQRRRDAVEVPGLSVAAWSAVRAIEVAREKGGRPRPEKTDVWQRLVRQNAAVADAWSREVATKPEVAAELQAFAEAAGKRLGYGGLEGAAEPAEAARSAPEGQRPREGMAGVARALSAERAGRGAHEAREQAVERQRQAEQQRLGIRQGRGMRM</sequence>
<accession>A0ABT7ZZP6</accession>
<feature type="domain" description="MobA/MobL protein" evidence="4">
    <location>
        <begin position="17"/>
        <end position="219"/>
    </location>
</feature>
<dbReference type="Pfam" id="PF13604">
    <property type="entry name" value="AAA_30"/>
    <property type="match status" value="1"/>
</dbReference>
<protein>
    <submittedName>
        <fullName evidence="5">Ti-type conjugative transfer relaxase TraA</fullName>
    </submittedName>
</protein>
<comment type="caution">
    <text evidence="5">The sequence shown here is derived from an EMBL/GenBank/DDBJ whole genome shotgun (WGS) entry which is preliminary data.</text>
</comment>
<name>A0ABT7ZZP6_9PROT</name>
<dbReference type="Gene3D" id="3.30.930.30">
    <property type="match status" value="1"/>
</dbReference>